<evidence type="ECO:0000313" key="3">
    <source>
        <dbReference type="Proteomes" id="UP000255326"/>
    </source>
</evidence>
<feature type="transmembrane region" description="Helical" evidence="1">
    <location>
        <begin position="37"/>
        <end position="59"/>
    </location>
</feature>
<feature type="transmembrane region" description="Helical" evidence="1">
    <location>
        <begin position="7"/>
        <end position="25"/>
    </location>
</feature>
<dbReference type="Proteomes" id="UP000255326">
    <property type="component" value="Unassembled WGS sequence"/>
</dbReference>
<accession>A0A370GSQ6</accession>
<dbReference type="OrthoDB" id="2943223at2"/>
<protein>
    <submittedName>
        <fullName evidence="2">Uncharacterized protein</fullName>
    </submittedName>
</protein>
<keyword evidence="3" id="KW-1185">Reference proteome</keyword>
<evidence type="ECO:0000313" key="2">
    <source>
        <dbReference type="EMBL" id="RDI45554.1"/>
    </source>
</evidence>
<dbReference type="EMBL" id="QQAY01000002">
    <property type="protein sequence ID" value="RDI45554.1"/>
    <property type="molecule type" value="Genomic_DNA"/>
</dbReference>
<feature type="transmembrane region" description="Helical" evidence="1">
    <location>
        <begin position="71"/>
        <end position="96"/>
    </location>
</feature>
<keyword evidence="1" id="KW-1133">Transmembrane helix</keyword>
<proteinExistence type="predicted"/>
<evidence type="ECO:0000256" key="1">
    <source>
        <dbReference type="SAM" id="Phobius"/>
    </source>
</evidence>
<gene>
    <name evidence="2" type="ORF">DFR59_102182</name>
</gene>
<organism evidence="2 3">
    <name type="scientific">Falsibacillus pallidus</name>
    <dbReference type="NCBI Taxonomy" id="493781"/>
    <lineage>
        <taxon>Bacteria</taxon>
        <taxon>Bacillati</taxon>
        <taxon>Bacillota</taxon>
        <taxon>Bacilli</taxon>
        <taxon>Bacillales</taxon>
        <taxon>Bacillaceae</taxon>
        <taxon>Falsibacillus</taxon>
    </lineage>
</organism>
<keyword evidence="1" id="KW-0812">Transmembrane</keyword>
<sequence>MKKSMNIISFILSILCVCLFILISFSGHPIEVRLFHIHPITGLLILTVLTFVCGMVGLAGIKNFASLFRSVVTLFITLGISVFLLLVLLIGSLAGVSV</sequence>
<keyword evidence="1" id="KW-0472">Membrane</keyword>
<comment type="caution">
    <text evidence="2">The sequence shown here is derived from an EMBL/GenBank/DDBJ whole genome shotgun (WGS) entry which is preliminary data.</text>
</comment>
<dbReference type="RefSeq" id="WP_114744406.1">
    <property type="nucleotide sequence ID" value="NZ_QQAY01000002.1"/>
</dbReference>
<dbReference type="AlphaFoldDB" id="A0A370GSQ6"/>
<reference evidence="2 3" key="1">
    <citation type="submission" date="2018-07" db="EMBL/GenBank/DDBJ databases">
        <title>Genomic Encyclopedia of Type Strains, Phase IV (KMG-IV): sequencing the most valuable type-strain genomes for metagenomic binning, comparative biology and taxonomic classification.</title>
        <authorList>
            <person name="Goeker M."/>
        </authorList>
    </citation>
    <scope>NUCLEOTIDE SEQUENCE [LARGE SCALE GENOMIC DNA]</scope>
    <source>
        <strain evidence="2 3">DSM 25281</strain>
    </source>
</reference>
<name>A0A370GSQ6_9BACI</name>